<dbReference type="OrthoDB" id="10252102at2759"/>
<evidence type="ECO:0000313" key="1">
    <source>
        <dbReference type="EMBL" id="AMD20676.1"/>
    </source>
</evidence>
<reference evidence="1 2" key="1">
    <citation type="submission" date="2016-01" db="EMBL/GenBank/DDBJ databases">
        <title>Genome sequence of the yeast Holleya sinecauda.</title>
        <authorList>
            <person name="Dietrich F.S."/>
        </authorList>
    </citation>
    <scope>NUCLEOTIDE SEQUENCE [LARGE SCALE GENOMIC DNA]</scope>
    <source>
        <strain evidence="1 2">ATCC 58844</strain>
    </source>
</reference>
<dbReference type="InterPro" id="IPR011012">
    <property type="entry name" value="Longin-like_dom_sf"/>
</dbReference>
<dbReference type="GO" id="GO:0006888">
    <property type="term" value="P:endoplasmic reticulum to Golgi vesicle-mediated transport"/>
    <property type="evidence" value="ECO:0007669"/>
    <property type="project" value="InterPro"/>
</dbReference>
<accession>A0A0X8HSK0</accession>
<dbReference type="RefSeq" id="XP_017987672.1">
    <property type="nucleotide sequence ID" value="XM_018131750.1"/>
</dbReference>
<dbReference type="GeneID" id="28723932"/>
<organism evidence="1 2">
    <name type="scientific">Eremothecium sinecaudum</name>
    <dbReference type="NCBI Taxonomy" id="45286"/>
    <lineage>
        <taxon>Eukaryota</taxon>
        <taxon>Fungi</taxon>
        <taxon>Dikarya</taxon>
        <taxon>Ascomycota</taxon>
        <taxon>Saccharomycotina</taxon>
        <taxon>Saccharomycetes</taxon>
        <taxon>Saccharomycetales</taxon>
        <taxon>Saccharomycetaceae</taxon>
        <taxon>Eremothecium</taxon>
    </lineage>
</organism>
<keyword evidence="2" id="KW-1185">Reference proteome</keyword>
<protein>
    <submittedName>
        <fullName evidence="1">HDL068Wp</fullName>
    </submittedName>
</protein>
<dbReference type="PANTHER" id="PTHR12403">
    <property type="entry name" value="TRAFFICKING PROTEIN PARTICLE COMPLEX SUBUNIT 2"/>
    <property type="match status" value="1"/>
</dbReference>
<dbReference type="STRING" id="45286.A0A0X8HSK0"/>
<dbReference type="GO" id="GO:0005737">
    <property type="term" value="C:cytoplasm"/>
    <property type="evidence" value="ECO:0007669"/>
    <property type="project" value="GOC"/>
</dbReference>
<dbReference type="AlphaFoldDB" id="A0A0X8HSK0"/>
<dbReference type="Proteomes" id="UP000243052">
    <property type="component" value="Chromosome iv"/>
</dbReference>
<dbReference type="EMBL" id="CP014244">
    <property type="protein sequence ID" value="AMD20676.1"/>
    <property type="molecule type" value="Genomic_DNA"/>
</dbReference>
<dbReference type="InterPro" id="IPR006722">
    <property type="entry name" value="Sedlin"/>
</dbReference>
<dbReference type="SUPFAM" id="SSF64356">
    <property type="entry name" value="SNARE-like"/>
    <property type="match status" value="1"/>
</dbReference>
<gene>
    <name evidence="1" type="ORF">AW171_hschr42579</name>
</gene>
<name>A0A0X8HSK0_9SACH</name>
<dbReference type="Gene3D" id="3.30.450.70">
    <property type="match status" value="1"/>
</dbReference>
<proteinExistence type="predicted"/>
<evidence type="ECO:0000313" key="2">
    <source>
        <dbReference type="Proteomes" id="UP000243052"/>
    </source>
</evidence>
<dbReference type="CDD" id="cd14825">
    <property type="entry name" value="TRAPPC2_sedlin"/>
    <property type="match status" value="1"/>
</dbReference>
<dbReference type="Pfam" id="PF04628">
    <property type="entry name" value="Sedlin_N"/>
    <property type="match status" value="1"/>
</dbReference>
<sequence length="180" mass="19973">MPFYFAIIGHKDNAIYSAEFTLPQQPFTLELQDLNPFILHASLDVIEDLQWQATNSNALTSNNSGLVATTGTSFLRSRHSHSSEGGPGSCYLSKVDHFYGLAITGYITYGNIKFVMVHGNSSSPNTVATVDDGVVKSFYKEVHELYIKTLLNPFYKVDAPITSPVFDSKVRALAKKYLIR</sequence>